<gene>
    <name evidence="3" type="ORF">RJT34_22872</name>
</gene>
<evidence type="ECO:0000256" key="2">
    <source>
        <dbReference type="SAM" id="SignalP"/>
    </source>
</evidence>
<name>A0AAN9IEF1_CLITE</name>
<dbReference type="AlphaFoldDB" id="A0AAN9IEF1"/>
<reference evidence="3 4" key="1">
    <citation type="submission" date="2024-01" db="EMBL/GenBank/DDBJ databases">
        <title>The genomes of 5 underutilized Papilionoideae crops provide insights into root nodulation and disease resistance.</title>
        <authorList>
            <person name="Yuan L."/>
        </authorList>
    </citation>
    <scope>NUCLEOTIDE SEQUENCE [LARGE SCALE GENOMIC DNA]</scope>
    <source>
        <strain evidence="3">LY-2023</strain>
        <tissue evidence="3">Leaf</tissue>
    </source>
</reference>
<feature type="region of interest" description="Disordered" evidence="1">
    <location>
        <begin position="71"/>
        <end position="94"/>
    </location>
</feature>
<accession>A0AAN9IEF1</accession>
<keyword evidence="4" id="KW-1185">Reference proteome</keyword>
<evidence type="ECO:0000313" key="4">
    <source>
        <dbReference type="Proteomes" id="UP001359559"/>
    </source>
</evidence>
<evidence type="ECO:0000256" key="1">
    <source>
        <dbReference type="SAM" id="MobiDB-lite"/>
    </source>
</evidence>
<feature type="chain" id="PRO_5042996902" evidence="2">
    <location>
        <begin position="18"/>
        <end position="94"/>
    </location>
</feature>
<feature type="signal peptide" evidence="2">
    <location>
        <begin position="1"/>
        <end position="17"/>
    </location>
</feature>
<dbReference type="EMBL" id="JAYKXN010000006">
    <property type="protein sequence ID" value="KAK7277853.1"/>
    <property type="molecule type" value="Genomic_DNA"/>
</dbReference>
<evidence type="ECO:0000313" key="3">
    <source>
        <dbReference type="EMBL" id="KAK7277853.1"/>
    </source>
</evidence>
<comment type="caution">
    <text evidence="3">The sequence shown here is derived from an EMBL/GenBank/DDBJ whole genome shotgun (WGS) entry which is preliminary data.</text>
</comment>
<sequence length="94" mass="10639">MMKGICILMCFVKSTLVSEYSHRIGEVLKVVNVEIVMKVAFSDKVELFTAFLAFNDLDPLVEKEGKIEKEKAGPSASIQHTDAWHDKYPTFPFT</sequence>
<keyword evidence="2" id="KW-0732">Signal</keyword>
<protein>
    <submittedName>
        <fullName evidence="3">Uncharacterized protein</fullName>
    </submittedName>
</protein>
<organism evidence="3 4">
    <name type="scientific">Clitoria ternatea</name>
    <name type="common">Butterfly pea</name>
    <dbReference type="NCBI Taxonomy" id="43366"/>
    <lineage>
        <taxon>Eukaryota</taxon>
        <taxon>Viridiplantae</taxon>
        <taxon>Streptophyta</taxon>
        <taxon>Embryophyta</taxon>
        <taxon>Tracheophyta</taxon>
        <taxon>Spermatophyta</taxon>
        <taxon>Magnoliopsida</taxon>
        <taxon>eudicotyledons</taxon>
        <taxon>Gunneridae</taxon>
        <taxon>Pentapetalae</taxon>
        <taxon>rosids</taxon>
        <taxon>fabids</taxon>
        <taxon>Fabales</taxon>
        <taxon>Fabaceae</taxon>
        <taxon>Papilionoideae</taxon>
        <taxon>50 kb inversion clade</taxon>
        <taxon>NPAAA clade</taxon>
        <taxon>indigoferoid/millettioid clade</taxon>
        <taxon>Phaseoleae</taxon>
        <taxon>Clitoria</taxon>
    </lineage>
</organism>
<proteinExistence type="predicted"/>
<dbReference type="Proteomes" id="UP001359559">
    <property type="component" value="Unassembled WGS sequence"/>
</dbReference>